<proteinExistence type="predicted"/>
<dbReference type="Gene3D" id="1.10.10.60">
    <property type="entry name" value="Homeodomain-like"/>
    <property type="match status" value="2"/>
</dbReference>
<evidence type="ECO:0000313" key="5">
    <source>
        <dbReference type="EMBL" id="MFC5403411.1"/>
    </source>
</evidence>
<dbReference type="Pfam" id="PF07883">
    <property type="entry name" value="Cupin_2"/>
    <property type="match status" value="1"/>
</dbReference>
<evidence type="ECO:0000256" key="2">
    <source>
        <dbReference type="ARBA" id="ARBA00023125"/>
    </source>
</evidence>
<keyword evidence="6" id="KW-1185">Reference proteome</keyword>
<comment type="caution">
    <text evidence="5">The sequence shown here is derived from an EMBL/GenBank/DDBJ whole genome shotgun (WGS) entry which is preliminary data.</text>
</comment>
<dbReference type="PANTHER" id="PTHR43280">
    <property type="entry name" value="ARAC-FAMILY TRANSCRIPTIONAL REGULATOR"/>
    <property type="match status" value="1"/>
</dbReference>
<dbReference type="CDD" id="cd02208">
    <property type="entry name" value="cupin_RmlC-like"/>
    <property type="match status" value="1"/>
</dbReference>
<dbReference type="InterPro" id="IPR020449">
    <property type="entry name" value="Tscrpt_reg_AraC-type_HTH"/>
</dbReference>
<dbReference type="PANTHER" id="PTHR43280:SF28">
    <property type="entry name" value="HTH-TYPE TRANSCRIPTIONAL ACTIVATOR RHAS"/>
    <property type="match status" value="1"/>
</dbReference>
<sequence>MTNVIFEELARDEGFHCHETDYSGGAWEVAPHWHYYIEMVYIKSGKAQAYVNDEMYLLNEGDFVFIDSLMIHSFFGESDWNTRIVVVKFNKQLILPSSQFSEPLFLQLMAADHRLFRFGLHFQRQETNGSDIAGLFPRLAAEIAQTRFGYELAIRTMIGQLFLWVIREREEQYEKLSGLFRDTEPFYKPIQRMMEHIAAHYQEPLDARKAAKMCNMSYSYFSRKFKLVAGRTFSEHLNLIRIMEAEKLLIGSDLSVTDIAMQAGYANTSYFIKQFQRVRSISPMQYRKKLLRGSAADAPANRPAR</sequence>
<dbReference type="PROSITE" id="PS01124">
    <property type="entry name" value="HTH_ARAC_FAMILY_2"/>
    <property type="match status" value="1"/>
</dbReference>
<dbReference type="InterPro" id="IPR011051">
    <property type="entry name" value="RmlC_Cupin_sf"/>
</dbReference>
<dbReference type="Proteomes" id="UP001596113">
    <property type="component" value="Unassembled WGS sequence"/>
</dbReference>
<dbReference type="InterPro" id="IPR018062">
    <property type="entry name" value="HTH_AraC-typ_CS"/>
</dbReference>
<evidence type="ECO:0000259" key="4">
    <source>
        <dbReference type="PROSITE" id="PS01124"/>
    </source>
</evidence>
<dbReference type="RefSeq" id="WP_378132737.1">
    <property type="nucleotide sequence ID" value="NZ_JBHSMI010000023.1"/>
</dbReference>
<feature type="domain" description="HTH araC/xylS-type" evidence="4">
    <location>
        <begin position="191"/>
        <end position="289"/>
    </location>
</feature>
<keyword evidence="2" id="KW-0238">DNA-binding</keyword>
<dbReference type="InterPro" id="IPR018060">
    <property type="entry name" value="HTH_AraC"/>
</dbReference>
<reference evidence="6" key="1">
    <citation type="journal article" date="2019" name="Int. J. Syst. Evol. Microbiol.">
        <title>The Global Catalogue of Microorganisms (GCM) 10K type strain sequencing project: providing services to taxonomists for standard genome sequencing and annotation.</title>
        <authorList>
            <consortium name="The Broad Institute Genomics Platform"/>
            <consortium name="The Broad Institute Genome Sequencing Center for Infectious Disease"/>
            <person name="Wu L."/>
            <person name="Ma J."/>
        </authorList>
    </citation>
    <scope>NUCLEOTIDE SEQUENCE [LARGE SCALE GENOMIC DNA]</scope>
    <source>
        <strain evidence="6">CGMCC 1.18575</strain>
    </source>
</reference>
<protein>
    <submittedName>
        <fullName evidence="5">Helix-turn-helix domain-containing protein</fullName>
    </submittedName>
</protein>
<dbReference type="Gene3D" id="2.60.120.10">
    <property type="entry name" value="Jelly Rolls"/>
    <property type="match status" value="1"/>
</dbReference>
<dbReference type="SUPFAM" id="SSF46689">
    <property type="entry name" value="Homeodomain-like"/>
    <property type="match status" value="2"/>
</dbReference>
<name>A0ABW0HT82_9BACL</name>
<dbReference type="Pfam" id="PF12833">
    <property type="entry name" value="HTH_18"/>
    <property type="match status" value="1"/>
</dbReference>
<dbReference type="PROSITE" id="PS00041">
    <property type="entry name" value="HTH_ARAC_FAMILY_1"/>
    <property type="match status" value="1"/>
</dbReference>
<dbReference type="InterPro" id="IPR013096">
    <property type="entry name" value="Cupin_2"/>
</dbReference>
<dbReference type="PRINTS" id="PR00032">
    <property type="entry name" value="HTHARAC"/>
</dbReference>
<keyword evidence="1" id="KW-0805">Transcription regulation</keyword>
<organism evidence="5 6">
    <name type="scientific">Cohnella soli</name>
    <dbReference type="NCBI Taxonomy" id="425005"/>
    <lineage>
        <taxon>Bacteria</taxon>
        <taxon>Bacillati</taxon>
        <taxon>Bacillota</taxon>
        <taxon>Bacilli</taxon>
        <taxon>Bacillales</taxon>
        <taxon>Paenibacillaceae</taxon>
        <taxon>Cohnella</taxon>
    </lineage>
</organism>
<gene>
    <name evidence="5" type="ORF">ACFPOF_11780</name>
</gene>
<dbReference type="InterPro" id="IPR014710">
    <property type="entry name" value="RmlC-like_jellyroll"/>
</dbReference>
<dbReference type="InterPro" id="IPR009057">
    <property type="entry name" value="Homeodomain-like_sf"/>
</dbReference>
<dbReference type="EMBL" id="JBHSMI010000023">
    <property type="protein sequence ID" value="MFC5403411.1"/>
    <property type="molecule type" value="Genomic_DNA"/>
</dbReference>
<keyword evidence="3" id="KW-0804">Transcription</keyword>
<dbReference type="SUPFAM" id="SSF51182">
    <property type="entry name" value="RmlC-like cupins"/>
    <property type="match status" value="1"/>
</dbReference>
<evidence type="ECO:0000256" key="1">
    <source>
        <dbReference type="ARBA" id="ARBA00023015"/>
    </source>
</evidence>
<dbReference type="SMART" id="SM00342">
    <property type="entry name" value="HTH_ARAC"/>
    <property type="match status" value="1"/>
</dbReference>
<evidence type="ECO:0000313" key="6">
    <source>
        <dbReference type="Proteomes" id="UP001596113"/>
    </source>
</evidence>
<accession>A0ABW0HT82</accession>
<evidence type="ECO:0000256" key="3">
    <source>
        <dbReference type="ARBA" id="ARBA00023163"/>
    </source>
</evidence>